<protein>
    <submittedName>
        <fullName evidence="2">Uncharacterized protein</fullName>
    </submittedName>
</protein>
<organism evidence="2 3">
    <name type="scientific">Prorocentrum cordatum</name>
    <dbReference type="NCBI Taxonomy" id="2364126"/>
    <lineage>
        <taxon>Eukaryota</taxon>
        <taxon>Sar</taxon>
        <taxon>Alveolata</taxon>
        <taxon>Dinophyceae</taxon>
        <taxon>Prorocentrales</taxon>
        <taxon>Prorocentraceae</taxon>
        <taxon>Prorocentrum</taxon>
    </lineage>
</organism>
<feature type="compositionally biased region" description="Low complexity" evidence="1">
    <location>
        <begin position="18"/>
        <end position="37"/>
    </location>
</feature>
<gene>
    <name evidence="2" type="ORF">PCOR1329_LOCUS37253</name>
</gene>
<name>A0ABN9TAL1_9DINO</name>
<evidence type="ECO:0000313" key="3">
    <source>
        <dbReference type="Proteomes" id="UP001189429"/>
    </source>
</evidence>
<evidence type="ECO:0000313" key="2">
    <source>
        <dbReference type="EMBL" id="CAK0842366.1"/>
    </source>
</evidence>
<dbReference type="Proteomes" id="UP001189429">
    <property type="component" value="Unassembled WGS sequence"/>
</dbReference>
<keyword evidence="3" id="KW-1185">Reference proteome</keyword>
<accession>A0ABN9TAL1</accession>
<reference evidence="2" key="1">
    <citation type="submission" date="2023-10" db="EMBL/GenBank/DDBJ databases">
        <authorList>
            <person name="Chen Y."/>
            <person name="Shah S."/>
            <person name="Dougan E. K."/>
            <person name="Thang M."/>
            <person name="Chan C."/>
        </authorList>
    </citation>
    <scope>NUCLEOTIDE SEQUENCE [LARGE SCALE GENOMIC DNA]</scope>
</reference>
<evidence type="ECO:0000256" key="1">
    <source>
        <dbReference type="SAM" id="MobiDB-lite"/>
    </source>
</evidence>
<proteinExistence type="predicted"/>
<feature type="region of interest" description="Disordered" evidence="1">
    <location>
        <begin position="691"/>
        <end position="716"/>
    </location>
</feature>
<dbReference type="EMBL" id="CAUYUJ010014517">
    <property type="protein sequence ID" value="CAK0842366.1"/>
    <property type="molecule type" value="Genomic_DNA"/>
</dbReference>
<comment type="caution">
    <text evidence="2">The sequence shown here is derived from an EMBL/GenBank/DDBJ whole genome shotgun (WGS) entry which is preliminary data.</text>
</comment>
<feature type="region of interest" description="Disordered" evidence="1">
    <location>
        <begin position="18"/>
        <end position="53"/>
    </location>
</feature>
<sequence>MRGTGGDWLELRRQLLDSDLGGESSSSGPSEVLSGWSLFGSPTDDDVDGPPEGADAAAIAADDMIVEAPPVDAIVEVPPAQSGCGRPRRRTVNAVLADVMTHHGGILAPPGSGAQQLESQVDPVDGGPEDSIGGAAPATINPFVVSDAESFRRLVLEVGDAIANNISLDGLLDQTHMEIGLVFTEAVRSDETQLPARGATGSNDEGNICNDLPDDADERAKLVNAEWNYGMLFVKRGSGGQPSSYVSFSFSLCTPVQVVSNTTGECYYAVLHQTRLADADRIAQKFARHQRNTTTDGDRAFIRAERHRSCVYPDMHLLHKLRCVHRASNCKKEPFKKKVPREIEFYTNLVLVMRRAYNSNTFRREWNGCEEIVEYFILLQGLGIFADAWSKWIAVYYPSEKKGAHPRVDLDGKGALQAVLDSNPAGMSVPHLTVAAQEESKKLEQKSHRGTVTKHLATIGPDEVLSTAVVVLRTMNLHRDFIGGLIYSCGDHKKLKQKASASQALKGNHGRTFMYQVLEAYDVELETRLVDNAFFLMSDSAHWESIPLRCRTLRLQCTACRLLSQAVCTTSLIKLEKTWYPNKTFAGIRSDDAMQAALDEKDCLLDPWSLQFCRHHRHGVIADARHDLMHVASLLHEDTVKQEWGQGVLRRIIASRSVNTWVASLSRINVEWIGQGFRRLARAFRQLRTPSSSSLAADQPCQQQARAAGAPSAPRRRKLRAAGVFFSRECGQEGNAQPSFSGMWAKFRRLGDGDIDELQRQADEANAEVNEGRRPFPMGRREMQRARARADAEAVAAMHVRAQLADDRVGQPAPLHRALEAHGRTLAAVAAAAPPGALAAGPSADALAGVAPHAADASLFVADPRNAQSEEGAPNFLHAEWADDSVYQRAQRLAALTGQTRPARALRGLLHRFWHGLSRTILHKDCEVFDEPPVHRRCWEARRCICCPESASLVKLRANLEKTTRRLYRPGALRSNVDSGFIVCCFIGLAVRQDGDGGPAAECDDGALYAFMHVGFHSWSPFEPFYAPMRTPGYVVDLDGDQKFRERLVELEALPRSLDAWAACEIFDLSKRWLLAHFELIENDTVVGA</sequence>
<feature type="compositionally biased region" description="Polar residues" evidence="1">
    <location>
        <begin position="691"/>
        <end position="704"/>
    </location>
</feature>
<feature type="non-terminal residue" evidence="2">
    <location>
        <position position="1089"/>
    </location>
</feature>